<dbReference type="InterPro" id="IPR037238">
    <property type="entry name" value="YbiA-like_sf"/>
</dbReference>
<evidence type="ECO:0000313" key="6">
    <source>
        <dbReference type="Proteomes" id="UP000664417"/>
    </source>
</evidence>
<dbReference type="SUPFAM" id="SSF143990">
    <property type="entry name" value="YbiA-like"/>
    <property type="match status" value="1"/>
</dbReference>
<sequence length="191" mass="21594">MQPPILDWDSLKQQIQQGASPRYLFFWSGSKGKKGTVSKNCFSQWWREPFEAEGVTYASAEHFMMAEKARLFGDSDIQAQVIEGSDPRKAKALGRKVKNFDPAIWEKHRFDIVVRGNLAKFRARPELTDFILGTGDQILVEASPQDRIWGIGLAEDHPAAADPFQWQGLNLLGFALHAVRHQLQSQASQSR</sequence>
<evidence type="ECO:0000313" key="4">
    <source>
        <dbReference type="EMBL" id="MBO1317323.1"/>
    </source>
</evidence>
<accession>A0A8J7U2J8</accession>
<evidence type="ECO:0000256" key="2">
    <source>
        <dbReference type="ARBA" id="ARBA00000751"/>
    </source>
</evidence>
<keyword evidence="6" id="KW-1185">Reference proteome</keyword>
<evidence type="ECO:0000256" key="1">
    <source>
        <dbReference type="ARBA" id="ARBA00000022"/>
    </source>
</evidence>
<dbReference type="RefSeq" id="WP_207856560.1">
    <property type="nucleotide sequence ID" value="NZ_JAFREP010000002.1"/>
</dbReference>
<organism evidence="4 6">
    <name type="scientific">Acanthopleuribacter pedis</name>
    <dbReference type="NCBI Taxonomy" id="442870"/>
    <lineage>
        <taxon>Bacteria</taxon>
        <taxon>Pseudomonadati</taxon>
        <taxon>Acidobacteriota</taxon>
        <taxon>Holophagae</taxon>
        <taxon>Acanthopleuribacterales</taxon>
        <taxon>Acanthopleuribacteraceae</taxon>
        <taxon>Acanthopleuribacter</taxon>
    </lineage>
</organism>
<dbReference type="InterPro" id="IPR012816">
    <property type="entry name" value="NADAR"/>
</dbReference>
<comment type="catalytic activity">
    <reaction evidence="1">
        <text>5-amino-6-(5-phospho-D-ribosylamino)uracil + H2O = 5,6-diaminouracil + D-ribose 5-phosphate</text>
        <dbReference type="Rhea" id="RHEA:55020"/>
        <dbReference type="ChEBI" id="CHEBI:15377"/>
        <dbReference type="ChEBI" id="CHEBI:46252"/>
        <dbReference type="ChEBI" id="CHEBI:58453"/>
        <dbReference type="ChEBI" id="CHEBI:78346"/>
    </reaction>
</comment>
<feature type="domain" description="NADAR" evidence="3">
    <location>
        <begin position="37"/>
        <end position="184"/>
    </location>
</feature>
<protein>
    <submittedName>
        <fullName evidence="4">NADAR family protein</fullName>
    </submittedName>
</protein>
<dbReference type="AlphaFoldDB" id="A0A8J7U2J8"/>
<evidence type="ECO:0000313" key="5">
    <source>
        <dbReference type="EMBL" id="MBO1318630.1"/>
    </source>
</evidence>
<dbReference type="EMBL" id="JAFREP010000002">
    <property type="protein sequence ID" value="MBO1317323.1"/>
    <property type="molecule type" value="Genomic_DNA"/>
</dbReference>
<dbReference type="NCBIfam" id="TIGR02464">
    <property type="entry name" value="ribofla_fusion"/>
    <property type="match status" value="1"/>
</dbReference>
<name>A0A8J7U2J8_9BACT</name>
<dbReference type="Proteomes" id="UP000664417">
    <property type="component" value="Unassembled WGS sequence"/>
</dbReference>
<dbReference type="Gene3D" id="1.10.357.40">
    <property type="entry name" value="YbiA-like"/>
    <property type="match status" value="1"/>
</dbReference>
<evidence type="ECO:0000259" key="3">
    <source>
        <dbReference type="Pfam" id="PF08719"/>
    </source>
</evidence>
<gene>
    <name evidence="4" type="ORF">J3U88_02540</name>
    <name evidence="5" type="ORF">J3U88_09180</name>
</gene>
<dbReference type="Pfam" id="PF08719">
    <property type="entry name" value="NADAR"/>
    <property type="match status" value="1"/>
</dbReference>
<comment type="caution">
    <text evidence="4">The sequence shown here is derived from an EMBL/GenBank/DDBJ whole genome shotgun (WGS) entry which is preliminary data.</text>
</comment>
<dbReference type="EMBL" id="JAFREP010000006">
    <property type="protein sequence ID" value="MBO1318630.1"/>
    <property type="molecule type" value="Genomic_DNA"/>
</dbReference>
<dbReference type="CDD" id="cd15457">
    <property type="entry name" value="NADAR"/>
    <property type="match status" value="1"/>
</dbReference>
<proteinExistence type="predicted"/>
<reference evidence="4" key="1">
    <citation type="submission" date="2021-03" db="EMBL/GenBank/DDBJ databases">
        <authorList>
            <person name="Wang G."/>
        </authorList>
    </citation>
    <scope>NUCLEOTIDE SEQUENCE</scope>
    <source>
        <strain evidence="4">KCTC 12899</strain>
    </source>
</reference>
<comment type="catalytic activity">
    <reaction evidence="2">
        <text>2,5-diamino-6-hydroxy-4-(5-phosphoribosylamino)-pyrimidine + H2O = 2,5,6-triamino-4-hydroxypyrimidine + D-ribose 5-phosphate</text>
        <dbReference type="Rhea" id="RHEA:23436"/>
        <dbReference type="ChEBI" id="CHEBI:15377"/>
        <dbReference type="ChEBI" id="CHEBI:58614"/>
        <dbReference type="ChEBI" id="CHEBI:78346"/>
        <dbReference type="ChEBI" id="CHEBI:137796"/>
    </reaction>
</comment>